<keyword evidence="4" id="KW-1185">Reference proteome</keyword>
<dbReference type="InterPro" id="IPR013425">
    <property type="entry name" value="Autotrns_rpt"/>
</dbReference>
<keyword evidence="1 2" id="KW-0732">Signal</keyword>
<gene>
    <name evidence="3" type="ORF">KBB96_04470</name>
</gene>
<dbReference type="NCBIfam" id="TIGR02601">
    <property type="entry name" value="autotrns_rpt"/>
    <property type="match status" value="3"/>
</dbReference>
<evidence type="ECO:0000256" key="1">
    <source>
        <dbReference type="ARBA" id="ARBA00022729"/>
    </source>
</evidence>
<dbReference type="KEGG" id="lamb:KBB96_04470"/>
<proteinExistence type="predicted"/>
<evidence type="ECO:0000256" key="2">
    <source>
        <dbReference type="SAM" id="SignalP"/>
    </source>
</evidence>
<dbReference type="EMBL" id="CP073100">
    <property type="protein sequence ID" value="QUE52149.1"/>
    <property type="molecule type" value="Genomic_DNA"/>
</dbReference>
<name>A0A975PFP3_9BACT</name>
<organism evidence="3 4">
    <name type="scientific">Luteolibacter ambystomatis</name>
    <dbReference type="NCBI Taxonomy" id="2824561"/>
    <lineage>
        <taxon>Bacteria</taxon>
        <taxon>Pseudomonadati</taxon>
        <taxon>Verrucomicrobiota</taxon>
        <taxon>Verrucomicrobiia</taxon>
        <taxon>Verrucomicrobiales</taxon>
        <taxon>Verrucomicrobiaceae</taxon>
        <taxon>Luteolibacter</taxon>
    </lineage>
</organism>
<feature type="signal peptide" evidence="2">
    <location>
        <begin position="1"/>
        <end position="25"/>
    </location>
</feature>
<accession>A0A975PFP3</accession>
<dbReference type="Proteomes" id="UP000676169">
    <property type="component" value="Chromosome"/>
</dbReference>
<dbReference type="AlphaFoldDB" id="A0A975PFP3"/>
<evidence type="ECO:0000313" key="3">
    <source>
        <dbReference type="EMBL" id="QUE52149.1"/>
    </source>
</evidence>
<protein>
    <submittedName>
        <fullName evidence="3">Autotransporter-associated beta strand repeat-containing protein</fullName>
    </submittedName>
</protein>
<sequence length="1081" mass="106233">MKFKNFFSLAPSLLLVVLVSSTASAATSLTWDTVASDSAITGGAGNWTTSTTTWTADAGVTNIAWNNANNDTATFQGTAGTVTLTEPITTGGITFSTASYIVTGNTLTFGAATNTVTNAGAATISSSIAGTTGFTKAGAGTLTLGGGSGDTNANTESGKITASAGSLTLSKAAGTDAIAGSLDLTGATITWSRANQIKDTSNIAVSGTGAIATAFTDTVANITTTGNTTKFNPGSGSNVTVTGTLSITGSNGVTNTNFFSLASNSANSSLTLGSLALSDAYFGVGQGNATFTSTVNLNGGLTGANTNSVPGDTNARLVLAGTGTHDHTFNVSSGITTLGPLMTQTSGTTGSLTKTGAGVLSISRPVTYTGGTTVSAGTLAVGAGGTNQWTSADIDTFQTTAPFATGTFFGIDTTGGAFTYATGIAGDRGFAKVGTNTLTLTGTSSYTGATRIAGGTLALGAGNLLPITPLAFTGTSTLNTGGFSQSFSGLSVGSTFTGTLNGSGNVTVSGSNVSIGGTASGDSATLTTTGLGMFIYDNASGSFSVGGNTDAGGASGTVNLAPNSQLITGTFFIGRDVSLAHGSNSTHTGTVNMNQATTFYVGTLAVAGSSKLNGTLKFTSGLTSPTVQIRGTTGGTSRATVNIATAGNSSYQNATGLADFTGGTLDALIGTMNIGQVTGNTRNSTGTFRMSGGTLDATSILLGARTGSGTGVASGTFQITGGTAKVSTITFVPAIGSGTGTNTAILNLNGGTLAAQTVQPGTGSASRTLNWNSGTITTYDAITDLTLGAVDVKLAATGTHSFDIPTGRSATVNAVIGDATTGGSLQKDGAGTLTLTAANTYTGDTTVNAGTLSLSQAGLADTANLSIATGATVTLGFGGTDTVAKLFIGGVQKNAGVWGAPGSGAPNTDAALAGTGTLTVTTSASGYSTWATLQGLGPSNNAKDANPDNDGLNNLAEFAFDDTPLSGVSSGKIASRVVTIGGAKVLTLTIPVRDDALTTTFSGSPTLVSNAVDGFHYEVSGSTDLGSTPVTVIELTDANATAIQNTLPILSTGWTYRTFRTSGTVNDAPKAFLRAKVSETP</sequence>
<dbReference type="RefSeq" id="WP_211632771.1">
    <property type="nucleotide sequence ID" value="NZ_CP073100.1"/>
</dbReference>
<feature type="chain" id="PRO_5037064087" evidence="2">
    <location>
        <begin position="26"/>
        <end position="1081"/>
    </location>
</feature>
<dbReference type="Pfam" id="PF12951">
    <property type="entry name" value="PATR"/>
    <property type="match status" value="4"/>
</dbReference>
<evidence type="ECO:0000313" key="4">
    <source>
        <dbReference type="Proteomes" id="UP000676169"/>
    </source>
</evidence>
<reference evidence="3" key="1">
    <citation type="submission" date="2021-04" db="EMBL/GenBank/DDBJ databases">
        <title>Luteolibacter sp. 32A isolated from the skin of an Anderson's salamander (Ambystoma andersonii).</title>
        <authorList>
            <person name="Spergser J."/>
            <person name="Busse H.-J."/>
        </authorList>
    </citation>
    <scope>NUCLEOTIDE SEQUENCE</scope>
    <source>
        <strain evidence="3">32A</strain>
    </source>
</reference>